<evidence type="ECO:0000313" key="1">
    <source>
        <dbReference type="EMBL" id="MBO3117678.1"/>
    </source>
</evidence>
<organism evidence="1 2">
    <name type="scientific">Winogradskyella pelagia</name>
    <dbReference type="NCBI Taxonomy" id="2819984"/>
    <lineage>
        <taxon>Bacteria</taxon>
        <taxon>Pseudomonadati</taxon>
        <taxon>Bacteroidota</taxon>
        <taxon>Flavobacteriia</taxon>
        <taxon>Flavobacteriales</taxon>
        <taxon>Flavobacteriaceae</taxon>
        <taxon>Winogradskyella</taxon>
    </lineage>
</organism>
<accession>A0ABS3T4J1</accession>
<gene>
    <name evidence="1" type="ORF">J4050_13055</name>
</gene>
<keyword evidence="2" id="KW-1185">Reference proteome</keyword>
<reference evidence="1 2" key="1">
    <citation type="submission" date="2021-03" db="EMBL/GenBank/DDBJ databases">
        <title>Winogradskyella sp. nov., isolated from costal sediment.</title>
        <authorList>
            <person name="Gao C."/>
        </authorList>
    </citation>
    <scope>NUCLEOTIDE SEQUENCE [LARGE SCALE GENOMIC DNA]</scope>
    <source>
        <strain evidence="1 2">DF17</strain>
    </source>
</reference>
<name>A0ABS3T4J1_9FLAO</name>
<comment type="caution">
    <text evidence="1">The sequence shown here is derived from an EMBL/GenBank/DDBJ whole genome shotgun (WGS) entry which is preliminary data.</text>
</comment>
<dbReference type="Proteomes" id="UP000676776">
    <property type="component" value="Unassembled WGS sequence"/>
</dbReference>
<proteinExistence type="predicted"/>
<protein>
    <submittedName>
        <fullName evidence="1">Uncharacterized protein</fullName>
    </submittedName>
</protein>
<dbReference type="RefSeq" id="WP_208155032.1">
    <property type="nucleotide sequence ID" value="NZ_JAGEVF010000011.1"/>
</dbReference>
<dbReference type="EMBL" id="JAGEVF010000011">
    <property type="protein sequence ID" value="MBO3117678.1"/>
    <property type="molecule type" value="Genomic_DNA"/>
</dbReference>
<evidence type="ECO:0000313" key="2">
    <source>
        <dbReference type="Proteomes" id="UP000676776"/>
    </source>
</evidence>
<sequence length="200" mass="23853">MKTAENTKIIDKAVDFLRKAAVELEEFQVQASLGKAELEDSYEDTKKKFNQFIHDSKFKMQQGKDKYEDMRTSFDELIVQLNLGKAETLDKFKVQKRNILLKLHDIEVKIKTNETLNKLYKYMLLDIEMFKVKLEILESKLEKGKEGFKTNYEKGKTEFVEFVENFKKKYEKDKEESQWDHFQGEMSEAFQHFKKAFNKT</sequence>